<feature type="active site" description="Proton donor" evidence="6">
    <location>
        <position position="34"/>
    </location>
</feature>
<dbReference type="AlphaFoldDB" id="A0A1X7V066"/>
<evidence type="ECO:0000256" key="7">
    <source>
        <dbReference type="PIRSR" id="PIRSR031051-2"/>
    </source>
</evidence>
<dbReference type="eggNOG" id="KOG3120">
    <property type="taxonomic scope" value="Eukaryota"/>
</dbReference>
<dbReference type="FunCoup" id="A0A1X7V066">
    <property type="interactions" value="97"/>
</dbReference>
<evidence type="ECO:0000256" key="5">
    <source>
        <dbReference type="ARBA" id="ARBA00022842"/>
    </source>
</evidence>
<evidence type="ECO:0000313" key="9">
    <source>
        <dbReference type="EnsemblMetazoa" id="Aqu2.1.33620_001"/>
    </source>
</evidence>
<comment type="similarity">
    <text evidence="2">Belongs to the HAD-like hydrolase superfamily. PHOSPHO family.</text>
</comment>
<evidence type="ECO:0000256" key="1">
    <source>
        <dbReference type="ARBA" id="ARBA00001946"/>
    </source>
</evidence>
<dbReference type="NCBIfam" id="TIGR01489">
    <property type="entry name" value="DKMTPPase-SF"/>
    <property type="match status" value="1"/>
</dbReference>
<dbReference type="STRING" id="400682.A0A1X7V066"/>
<dbReference type="PANTHER" id="PTHR20889:SF12">
    <property type="entry name" value="LP01149P"/>
    <property type="match status" value="1"/>
</dbReference>
<sequence>MATIGGVCFIFNRNLFKMADSEGAEKVLFVFDFDHTLIDDNCDTYAMNVAPQLNLIEKVHEMRKEFTLWITMMNYVMKAQYEHGSKPEDVLRVMKEIDLIGPMKRTLEKIKEHPLVDAIIVSDANSFFIRAILENHNLADVFKTIHTNPACFNESGCLEISHYHAHCCTRCRKTPNMCKGLIMHSIAEERSTYSRIVYVGDGSNDYCAAMHLSPRDHVVARTGYGLAKRIAAEKPPPSFNVIDFTDPQAAVLLQSLMP</sequence>
<evidence type="ECO:0000256" key="3">
    <source>
        <dbReference type="ARBA" id="ARBA00022723"/>
    </source>
</evidence>
<dbReference type="OrthoDB" id="10267182at2759"/>
<feature type="binding site" evidence="8">
    <location>
        <position position="32"/>
    </location>
    <ligand>
        <name>Mg(2+)</name>
        <dbReference type="ChEBI" id="CHEBI:18420"/>
    </ligand>
</feature>
<dbReference type="InterPro" id="IPR036412">
    <property type="entry name" value="HAD-like_sf"/>
</dbReference>
<dbReference type="PIRSF" id="PIRSF031051">
    <property type="entry name" value="PyrdxlP_Pase_PHOSPHO2"/>
    <property type="match status" value="1"/>
</dbReference>
<organism evidence="9">
    <name type="scientific">Amphimedon queenslandica</name>
    <name type="common">Sponge</name>
    <dbReference type="NCBI Taxonomy" id="400682"/>
    <lineage>
        <taxon>Eukaryota</taxon>
        <taxon>Metazoa</taxon>
        <taxon>Porifera</taxon>
        <taxon>Demospongiae</taxon>
        <taxon>Heteroscleromorpha</taxon>
        <taxon>Haplosclerida</taxon>
        <taxon>Niphatidae</taxon>
        <taxon>Amphimedon</taxon>
    </lineage>
</organism>
<dbReference type="GO" id="GO:0046872">
    <property type="term" value="F:metal ion binding"/>
    <property type="evidence" value="ECO:0007669"/>
    <property type="project" value="UniProtKB-KW"/>
</dbReference>
<keyword evidence="5 8" id="KW-0460">Magnesium</keyword>
<proteinExistence type="inferred from homology"/>
<name>A0A1X7V066_AMPQE</name>
<evidence type="ECO:0000256" key="6">
    <source>
        <dbReference type="PIRSR" id="PIRSR031051-1"/>
    </source>
</evidence>
<dbReference type="InterPro" id="IPR006384">
    <property type="entry name" value="HAD_hydro_PyrdxlP_Pase-like"/>
</dbReference>
<dbReference type="InParanoid" id="A0A1X7V066"/>
<keyword evidence="4" id="KW-0378">Hydrolase</keyword>
<keyword evidence="3 8" id="KW-0479">Metal-binding</keyword>
<feature type="active site" description="Nucleophile" evidence="6">
    <location>
        <position position="32"/>
    </location>
</feature>
<dbReference type="InterPro" id="IPR016965">
    <property type="entry name" value="Pase_PHOSPHO-typ"/>
</dbReference>
<feature type="binding site" evidence="7">
    <location>
        <position position="123"/>
    </location>
    <ligand>
        <name>substrate</name>
    </ligand>
</feature>
<dbReference type="EnsemblMetazoa" id="Aqu2.1.33620_001">
    <property type="protein sequence ID" value="Aqu2.1.33620_001"/>
    <property type="gene ID" value="Aqu2.1.33620"/>
</dbReference>
<evidence type="ECO:0000256" key="4">
    <source>
        <dbReference type="ARBA" id="ARBA00022801"/>
    </source>
</evidence>
<dbReference type="Pfam" id="PF06888">
    <property type="entry name" value="Put_Phosphatase"/>
    <property type="match status" value="1"/>
</dbReference>
<evidence type="ECO:0000256" key="8">
    <source>
        <dbReference type="PIRSR" id="PIRSR031051-3"/>
    </source>
</evidence>
<protein>
    <submittedName>
        <fullName evidence="9">Uncharacterized protein</fullName>
    </submittedName>
</protein>
<reference evidence="9" key="1">
    <citation type="submission" date="2017-05" db="UniProtKB">
        <authorList>
            <consortium name="EnsemblMetazoa"/>
        </authorList>
    </citation>
    <scope>IDENTIFICATION</scope>
</reference>
<accession>A0A1X7V066</accession>
<dbReference type="PANTHER" id="PTHR20889">
    <property type="entry name" value="PHOSPHATASE, ORPHAN 1, 2"/>
    <property type="match status" value="1"/>
</dbReference>
<dbReference type="NCBIfam" id="TIGR01488">
    <property type="entry name" value="HAD-SF-IB"/>
    <property type="match status" value="1"/>
</dbReference>
<dbReference type="SUPFAM" id="SSF56784">
    <property type="entry name" value="HAD-like"/>
    <property type="match status" value="1"/>
</dbReference>
<dbReference type="GO" id="GO:0016791">
    <property type="term" value="F:phosphatase activity"/>
    <property type="evidence" value="ECO:0007669"/>
    <property type="project" value="InterPro"/>
</dbReference>
<evidence type="ECO:0000256" key="2">
    <source>
        <dbReference type="ARBA" id="ARBA00008541"/>
    </source>
</evidence>
<feature type="binding site" evidence="7">
    <location>
        <position position="43"/>
    </location>
    <ligand>
        <name>substrate</name>
    </ligand>
</feature>
<feature type="binding site" evidence="8">
    <location>
        <position position="201"/>
    </location>
    <ligand>
        <name>Mg(2+)</name>
        <dbReference type="ChEBI" id="CHEBI:18420"/>
    </ligand>
</feature>
<feature type="binding site" evidence="8">
    <location>
        <position position="34"/>
    </location>
    <ligand>
        <name>Mg(2+)</name>
        <dbReference type="ChEBI" id="CHEBI:18420"/>
    </ligand>
</feature>
<comment type="cofactor">
    <cofactor evidence="1 8">
        <name>Mg(2+)</name>
        <dbReference type="ChEBI" id="CHEBI:18420"/>
    </cofactor>
</comment>
<dbReference type="InterPro" id="IPR023214">
    <property type="entry name" value="HAD_sf"/>
</dbReference>
<dbReference type="Gene3D" id="3.40.50.1000">
    <property type="entry name" value="HAD superfamily/HAD-like"/>
    <property type="match status" value="1"/>
</dbReference>